<evidence type="ECO:0000256" key="5">
    <source>
        <dbReference type="ARBA" id="ARBA00022989"/>
    </source>
</evidence>
<keyword evidence="3 8" id="KW-0812">Transmembrane</keyword>
<evidence type="ECO:0000313" key="10">
    <source>
        <dbReference type="EMBL" id="KAK9813870.1"/>
    </source>
</evidence>
<evidence type="ECO:0000256" key="6">
    <source>
        <dbReference type="ARBA" id="ARBA00023136"/>
    </source>
</evidence>
<evidence type="ECO:0000256" key="1">
    <source>
        <dbReference type="ARBA" id="ARBA00004370"/>
    </source>
</evidence>
<organism evidence="10 11">
    <name type="scientific">Symbiochloris irregularis</name>
    <dbReference type="NCBI Taxonomy" id="706552"/>
    <lineage>
        <taxon>Eukaryota</taxon>
        <taxon>Viridiplantae</taxon>
        <taxon>Chlorophyta</taxon>
        <taxon>core chlorophytes</taxon>
        <taxon>Trebouxiophyceae</taxon>
        <taxon>Trebouxiales</taxon>
        <taxon>Trebouxiaceae</taxon>
        <taxon>Symbiochloris</taxon>
    </lineage>
</organism>
<dbReference type="InterPro" id="IPR013880">
    <property type="entry name" value="Yos1"/>
</dbReference>
<evidence type="ECO:0008006" key="12">
    <source>
        <dbReference type="Google" id="ProtNLM"/>
    </source>
</evidence>
<dbReference type="GO" id="GO:0030134">
    <property type="term" value="C:COPII-coated ER to Golgi transport vesicle"/>
    <property type="evidence" value="ECO:0007669"/>
    <property type="project" value="TreeGrafter"/>
</dbReference>
<comment type="similarity">
    <text evidence="7">Belongs to the YOS1 family.</text>
</comment>
<dbReference type="AlphaFoldDB" id="A0AAW1PVU0"/>
<sequence>MPTLWTLLQAFLLFLNGVAIINNERFLEKYGWGFSQMGSGNSIGPSPGTLKLQVIGFIHAAKFMRWPLIIANIVVILVKMVFG</sequence>
<dbReference type="GO" id="GO:0005789">
    <property type="term" value="C:endoplasmic reticulum membrane"/>
    <property type="evidence" value="ECO:0007669"/>
    <property type="project" value="TreeGrafter"/>
</dbReference>
<evidence type="ECO:0000256" key="4">
    <source>
        <dbReference type="ARBA" id="ARBA00022927"/>
    </source>
</evidence>
<dbReference type="Pfam" id="PF08571">
    <property type="entry name" value="Yos1"/>
    <property type="match status" value="1"/>
</dbReference>
<proteinExistence type="inferred from homology"/>
<feature type="transmembrane region" description="Helical" evidence="8">
    <location>
        <begin position="63"/>
        <end position="82"/>
    </location>
</feature>
<keyword evidence="6 8" id="KW-0472">Membrane</keyword>
<keyword evidence="4" id="KW-0653">Protein transport</keyword>
<dbReference type="EMBL" id="JALJOQ010000002">
    <property type="protein sequence ID" value="KAK9813870.1"/>
    <property type="molecule type" value="Genomic_DNA"/>
</dbReference>
<dbReference type="Proteomes" id="UP001465755">
    <property type="component" value="Unassembled WGS sequence"/>
</dbReference>
<protein>
    <recommendedName>
        <fullName evidence="12">Yos1-like protein</fullName>
    </recommendedName>
</protein>
<evidence type="ECO:0000256" key="8">
    <source>
        <dbReference type="SAM" id="Phobius"/>
    </source>
</evidence>
<dbReference type="GO" id="GO:0000139">
    <property type="term" value="C:Golgi membrane"/>
    <property type="evidence" value="ECO:0007669"/>
    <property type="project" value="TreeGrafter"/>
</dbReference>
<accession>A0AAW1PVU0</accession>
<feature type="signal peptide" evidence="9">
    <location>
        <begin position="1"/>
        <end position="20"/>
    </location>
</feature>
<dbReference type="PANTHER" id="PTHR15858:SF0">
    <property type="entry name" value="IMMEDIATE EARLY RESPONSE 3-INTERACTING PROTEIN 1"/>
    <property type="match status" value="1"/>
</dbReference>
<dbReference type="GO" id="GO:0006888">
    <property type="term" value="P:endoplasmic reticulum to Golgi vesicle-mediated transport"/>
    <property type="evidence" value="ECO:0007669"/>
    <property type="project" value="TreeGrafter"/>
</dbReference>
<comment type="subcellular location">
    <subcellularLocation>
        <location evidence="1">Membrane</location>
    </subcellularLocation>
</comment>
<reference evidence="10 11" key="1">
    <citation type="journal article" date="2024" name="Nat. Commun.">
        <title>Phylogenomics reveals the evolutionary origins of lichenization in chlorophyte algae.</title>
        <authorList>
            <person name="Puginier C."/>
            <person name="Libourel C."/>
            <person name="Otte J."/>
            <person name="Skaloud P."/>
            <person name="Haon M."/>
            <person name="Grisel S."/>
            <person name="Petersen M."/>
            <person name="Berrin J.G."/>
            <person name="Delaux P.M."/>
            <person name="Dal Grande F."/>
            <person name="Keller J."/>
        </authorList>
    </citation>
    <scope>NUCLEOTIDE SEQUENCE [LARGE SCALE GENOMIC DNA]</scope>
    <source>
        <strain evidence="10 11">SAG 2036</strain>
    </source>
</reference>
<keyword evidence="5 8" id="KW-1133">Transmembrane helix</keyword>
<keyword evidence="2" id="KW-0813">Transport</keyword>
<feature type="chain" id="PRO_5043553509" description="Yos1-like protein" evidence="9">
    <location>
        <begin position="21"/>
        <end position="83"/>
    </location>
</feature>
<keyword evidence="11" id="KW-1185">Reference proteome</keyword>
<evidence type="ECO:0000313" key="11">
    <source>
        <dbReference type="Proteomes" id="UP001465755"/>
    </source>
</evidence>
<keyword evidence="9" id="KW-0732">Signal</keyword>
<gene>
    <name evidence="10" type="ORF">WJX73_002668</name>
</gene>
<comment type="caution">
    <text evidence="10">The sequence shown here is derived from an EMBL/GenBank/DDBJ whole genome shotgun (WGS) entry which is preliminary data.</text>
</comment>
<evidence type="ECO:0000256" key="9">
    <source>
        <dbReference type="SAM" id="SignalP"/>
    </source>
</evidence>
<name>A0AAW1PVU0_9CHLO</name>
<dbReference type="PANTHER" id="PTHR15858">
    <property type="entry name" value="IMMEDIATE EARLY RESPONSE 3-INTERACTING PROTEIN 1"/>
    <property type="match status" value="1"/>
</dbReference>
<evidence type="ECO:0000256" key="2">
    <source>
        <dbReference type="ARBA" id="ARBA00022448"/>
    </source>
</evidence>
<dbReference type="GO" id="GO:0015031">
    <property type="term" value="P:protein transport"/>
    <property type="evidence" value="ECO:0007669"/>
    <property type="project" value="UniProtKB-KW"/>
</dbReference>
<evidence type="ECO:0000256" key="3">
    <source>
        <dbReference type="ARBA" id="ARBA00022692"/>
    </source>
</evidence>
<evidence type="ECO:0000256" key="7">
    <source>
        <dbReference type="ARBA" id="ARBA00024203"/>
    </source>
</evidence>